<feature type="transmembrane region" description="Helical" evidence="2">
    <location>
        <begin position="172"/>
        <end position="192"/>
    </location>
</feature>
<dbReference type="Pfam" id="PF20182">
    <property type="entry name" value="DUF6545"/>
    <property type="match status" value="1"/>
</dbReference>
<comment type="caution">
    <text evidence="4">The sequence shown here is derived from an EMBL/GenBank/DDBJ whole genome shotgun (WGS) entry which is preliminary data.</text>
</comment>
<keyword evidence="2" id="KW-1133">Transmembrane helix</keyword>
<name>A0A4R1HTV7_PSEEN</name>
<feature type="domain" description="DUF6545" evidence="3">
    <location>
        <begin position="245"/>
        <end position="372"/>
    </location>
</feature>
<sequence length="376" mass="40192">MNLPPVALVVLVAITAMLWVGTVLLWVQAYRAPENVPVRILAVCITLLAVTAVLRGGPFLSPLVNNVLGVMTAAIQICFFVSVHRGRAGTRRIRGELAVAVAVCVLAAAVTLVVPASLRPQLTDATPAAGGTAALLFSIPILVYLGYAAAAIVVWILKILPGVARRVLRISLWIVAAGAVLQVAGGGIRVASLLLRYAVRPVPEALLVRMELLVGLLVSLGFLTLALGAIVPLVDGVIREIPRMRAQRRANRTLEPLWQALHAEFPELQLELRSPGPGRALYRRVVEIRDGLVLLSPHFDPEVADAADRRSDEIGEDPDERQAAVQAAVVRGALDARRTGRQAPAEPVRLGGGQAQDWEDDAASLMRLARRFAAPV</sequence>
<dbReference type="AlphaFoldDB" id="A0A4R1HTV7"/>
<feature type="transmembrane region" description="Helical" evidence="2">
    <location>
        <begin position="95"/>
        <end position="114"/>
    </location>
</feature>
<evidence type="ECO:0000256" key="1">
    <source>
        <dbReference type="SAM" id="MobiDB-lite"/>
    </source>
</evidence>
<feature type="transmembrane region" description="Helical" evidence="2">
    <location>
        <begin position="134"/>
        <end position="160"/>
    </location>
</feature>
<keyword evidence="2" id="KW-0812">Transmembrane</keyword>
<feature type="transmembrane region" description="Helical" evidence="2">
    <location>
        <begin position="6"/>
        <end position="26"/>
    </location>
</feature>
<evidence type="ECO:0000313" key="5">
    <source>
        <dbReference type="Proteomes" id="UP000295560"/>
    </source>
</evidence>
<evidence type="ECO:0000313" key="4">
    <source>
        <dbReference type="EMBL" id="TCK20862.1"/>
    </source>
</evidence>
<evidence type="ECO:0000259" key="3">
    <source>
        <dbReference type="Pfam" id="PF20182"/>
    </source>
</evidence>
<feature type="transmembrane region" description="Helical" evidence="2">
    <location>
        <begin position="38"/>
        <end position="57"/>
    </location>
</feature>
<proteinExistence type="predicted"/>
<dbReference type="InterPro" id="IPR050039">
    <property type="entry name" value="MAB_1171c-like"/>
</dbReference>
<organism evidence="4 5">
    <name type="scientific">Pseudonocardia endophytica</name>
    <dbReference type="NCBI Taxonomy" id="401976"/>
    <lineage>
        <taxon>Bacteria</taxon>
        <taxon>Bacillati</taxon>
        <taxon>Actinomycetota</taxon>
        <taxon>Actinomycetes</taxon>
        <taxon>Pseudonocardiales</taxon>
        <taxon>Pseudonocardiaceae</taxon>
        <taxon>Pseudonocardia</taxon>
    </lineage>
</organism>
<dbReference type="InterPro" id="IPR046675">
    <property type="entry name" value="DUF6545"/>
</dbReference>
<dbReference type="RefSeq" id="WP_132429688.1">
    <property type="nucleotide sequence ID" value="NZ_SMFZ01000002.1"/>
</dbReference>
<evidence type="ECO:0000256" key="2">
    <source>
        <dbReference type="SAM" id="Phobius"/>
    </source>
</evidence>
<feature type="transmembrane region" description="Helical" evidence="2">
    <location>
        <begin position="212"/>
        <end position="238"/>
    </location>
</feature>
<accession>A0A4R1HTV7</accession>
<protein>
    <recommendedName>
        <fullName evidence="3">DUF6545 domain-containing protein</fullName>
    </recommendedName>
</protein>
<feature type="transmembrane region" description="Helical" evidence="2">
    <location>
        <begin position="63"/>
        <end position="83"/>
    </location>
</feature>
<dbReference type="EMBL" id="SMFZ01000002">
    <property type="protein sequence ID" value="TCK20862.1"/>
    <property type="molecule type" value="Genomic_DNA"/>
</dbReference>
<dbReference type="NCBIfam" id="NF042915">
    <property type="entry name" value="MAB_1171c_fam"/>
    <property type="match status" value="1"/>
</dbReference>
<keyword evidence="2" id="KW-0472">Membrane</keyword>
<dbReference type="OrthoDB" id="3675041at2"/>
<dbReference type="Proteomes" id="UP000295560">
    <property type="component" value="Unassembled WGS sequence"/>
</dbReference>
<feature type="region of interest" description="Disordered" evidence="1">
    <location>
        <begin position="335"/>
        <end position="356"/>
    </location>
</feature>
<reference evidence="4 5" key="1">
    <citation type="submission" date="2019-03" db="EMBL/GenBank/DDBJ databases">
        <title>Sequencing the genomes of 1000 actinobacteria strains.</title>
        <authorList>
            <person name="Klenk H.-P."/>
        </authorList>
    </citation>
    <scope>NUCLEOTIDE SEQUENCE [LARGE SCALE GENOMIC DNA]</scope>
    <source>
        <strain evidence="4 5">DSM 44969</strain>
    </source>
</reference>
<keyword evidence="5" id="KW-1185">Reference proteome</keyword>
<gene>
    <name evidence="4" type="ORF">EV378_4826</name>
</gene>